<protein>
    <submittedName>
        <fullName evidence="7">Asparaginase</fullName>
    </submittedName>
</protein>
<keyword evidence="2" id="KW-0378">Hydrolase</keyword>
<evidence type="ECO:0000259" key="6">
    <source>
        <dbReference type="Pfam" id="PF17763"/>
    </source>
</evidence>
<name>A0ABV7M3Z4_9GAMM</name>
<dbReference type="InterPro" id="IPR027474">
    <property type="entry name" value="L-asparaginase_N"/>
</dbReference>
<reference evidence="8" key="1">
    <citation type="journal article" date="2019" name="Int. J. Syst. Evol. Microbiol.">
        <title>The Global Catalogue of Microorganisms (GCM) 10K type strain sequencing project: providing services to taxonomists for standard genome sequencing and annotation.</title>
        <authorList>
            <consortium name="The Broad Institute Genomics Platform"/>
            <consortium name="The Broad Institute Genome Sequencing Center for Infectious Disease"/>
            <person name="Wu L."/>
            <person name="Ma J."/>
        </authorList>
    </citation>
    <scope>NUCLEOTIDE SEQUENCE [LARGE SCALE GENOMIC DNA]</scope>
    <source>
        <strain evidence="8">KCTC 12847</strain>
    </source>
</reference>
<evidence type="ECO:0000256" key="3">
    <source>
        <dbReference type="PROSITE-ProRule" id="PRU10099"/>
    </source>
</evidence>
<proteinExistence type="inferred from homology"/>
<sequence>MKERNVVVLTTGGTIASALDGTGRNASGALSGETLLEHVTLPKDGGVNVQVHSILQKPSNAITLADLLKIHHLCKELANRADVDGIVITHGTDTLEETAYFLDVTLPLEACALVITGSQRAPHEEGTDAFRNIANAITVAADPVMQGVGAVVVFNESLFAARHVRKVSTYQVQGFDSPGYGKLGYVDGSRVHLAQAVRRPAPLPLGEMLPQVAIVPAYLDASSTMIDAAISGGAEGLVIEGLGRGHVPPSWLDAIGRAAQVGIPVLVVSSCYQGPVHPSYEFPGSLASLEERGVIAATDLSARKARLALAVMLSIEATEDVSTRMKQAYVA</sequence>
<evidence type="ECO:0000256" key="4">
    <source>
        <dbReference type="PROSITE-ProRule" id="PRU10100"/>
    </source>
</evidence>
<dbReference type="PROSITE" id="PS51732">
    <property type="entry name" value="ASN_GLN_ASE_3"/>
    <property type="match status" value="1"/>
</dbReference>
<accession>A0ABV7M3Z4</accession>
<evidence type="ECO:0000256" key="1">
    <source>
        <dbReference type="ARBA" id="ARBA00010518"/>
    </source>
</evidence>
<dbReference type="EMBL" id="JBHRUH010000031">
    <property type="protein sequence ID" value="MFC3293607.1"/>
    <property type="molecule type" value="Genomic_DNA"/>
</dbReference>
<dbReference type="Proteomes" id="UP001595640">
    <property type="component" value="Unassembled WGS sequence"/>
</dbReference>
<comment type="similarity">
    <text evidence="1">Belongs to the asparaginase 1 family.</text>
</comment>
<dbReference type="PIRSF" id="PIRSF500176">
    <property type="entry name" value="L_ASNase"/>
    <property type="match status" value="1"/>
</dbReference>
<organism evidence="7 8">
    <name type="scientific">Modicisalibacter luteus</name>
    <dbReference type="NCBI Taxonomy" id="453962"/>
    <lineage>
        <taxon>Bacteria</taxon>
        <taxon>Pseudomonadati</taxon>
        <taxon>Pseudomonadota</taxon>
        <taxon>Gammaproteobacteria</taxon>
        <taxon>Oceanospirillales</taxon>
        <taxon>Halomonadaceae</taxon>
        <taxon>Modicisalibacter</taxon>
    </lineage>
</organism>
<dbReference type="InterPro" id="IPR040919">
    <property type="entry name" value="Asparaginase_C"/>
</dbReference>
<evidence type="ECO:0000259" key="5">
    <source>
        <dbReference type="Pfam" id="PF00710"/>
    </source>
</evidence>
<dbReference type="PRINTS" id="PR00139">
    <property type="entry name" value="ASNGLNASE"/>
</dbReference>
<dbReference type="Gene3D" id="3.40.50.1170">
    <property type="entry name" value="L-asparaginase, N-terminal domain"/>
    <property type="match status" value="1"/>
</dbReference>
<dbReference type="PROSITE" id="PS00144">
    <property type="entry name" value="ASN_GLN_ASE_1"/>
    <property type="match status" value="1"/>
</dbReference>
<comment type="caution">
    <text evidence="7">The sequence shown here is derived from an EMBL/GenBank/DDBJ whole genome shotgun (WGS) entry which is preliminary data.</text>
</comment>
<dbReference type="PANTHER" id="PTHR11707:SF28">
    <property type="entry name" value="60 KDA LYSOPHOSPHOLIPASE"/>
    <property type="match status" value="1"/>
</dbReference>
<dbReference type="InterPro" id="IPR004550">
    <property type="entry name" value="AsnASE_II"/>
</dbReference>
<dbReference type="RefSeq" id="WP_019017876.1">
    <property type="nucleotide sequence ID" value="NZ_BMXD01000001.1"/>
</dbReference>
<dbReference type="InterPro" id="IPR020827">
    <property type="entry name" value="Asparaginase/glutaminase_AS1"/>
</dbReference>
<dbReference type="Gene3D" id="3.40.50.40">
    <property type="match status" value="1"/>
</dbReference>
<dbReference type="SMART" id="SM00870">
    <property type="entry name" value="Asparaginase"/>
    <property type="match status" value="1"/>
</dbReference>
<feature type="domain" description="L-asparaginase N-terminal" evidence="5">
    <location>
        <begin position="5"/>
        <end position="196"/>
    </location>
</feature>
<evidence type="ECO:0000313" key="7">
    <source>
        <dbReference type="EMBL" id="MFC3293607.1"/>
    </source>
</evidence>
<dbReference type="PIRSF" id="PIRSF001220">
    <property type="entry name" value="L-ASNase_gatD"/>
    <property type="match status" value="1"/>
</dbReference>
<dbReference type="Pfam" id="PF17763">
    <property type="entry name" value="Asparaginase_C"/>
    <property type="match status" value="1"/>
</dbReference>
<dbReference type="PANTHER" id="PTHR11707">
    <property type="entry name" value="L-ASPARAGINASE"/>
    <property type="match status" value="1"/>
</dbReference>
<dbReference type="CDD" id="cd08964">
    <property type="entry name" value="L-asparaginase_II"/>
    <property type="match status" value="1"/>
</dbReference>
<evidence type="ECO:0000256" key="2">
    <source>
        <dbReference type="ARBA" id="ARBA00022801"/>
    </source>
</evidence>
<dbReference type="InterPro" id="IPR027475">
    <property type="entry name" value="Asparaginase/glutaminase_AS2"/>
</dbReference>
<feature type="active site" evidence="3">
    <location>
        <position position="14"/>
    </location>
</feature>
<dbReference type="Pfam" id="PF00710">
    <property type="entry name" value="Asparaginase"/>
    <property type="match status" value="1"/>
</dbReference>
<gene>
    <name evidence="7" type="ORF">ACFOEI_16245</name>
</gene>
<feature type="domain" description="Asparaginase/glutaminase C-terminal" evidence="6">
    <location>
        <begin position="211"/>
        <end position="317"/>
    </location>
</feature>
<dbReference type="SFLD" id="SFLDS00057">
    <property type="entry name" value="Glutaminase/Asparaginase"/>
    <property type="match status" value="1"/>
</dbReference>
<dbReference type="InterPro" id="IPR036152">
    <property type="entry name" value="Asp/glu_Ase-like_sf"/>
</dbReference>
<dbReference type="InterPro" id="IPR037152">
    <property type="entry name" value="L-asparaginase_N_sf"/>
</dbReference>
<dbReference type="InterPro" id="IPR027473">
    <property type="entry name" value="L-asparaginase_C"/>
</dbReference>
<dbReference type="PROSITE" id="PS00917">
    <property type="entry name" value="ASN_GLN_ASE_2"/>
    <property type="match status" value="1"/>
</dbReference>
<dbReference type="SUPFAM" id="SSF53774">
    <property type="entry name" value="Glutaminase/Asparaginase"/>
    <property type="match status" value="1"/>
</dbReference>
<evidence type="ECO:0000313" key="8">
    <source>
        <dbReference type="Proteomes" id="UP001595640"/>
    </source>
</evidence>
<keyword evidence="8" id="KW-1185">Reference proteome</keyword>
<feature type="active site" evidence="4">
    <location>
        <position position="92"/>
    </location>
</feature>
<dbReference type="InterPro" id="IPR006034">
    <property type="entry name" value="Asparaginase/glutaminase-like"/>
</dbReference>